<proteinExistence type="predicted"/>
<dbReference type="PANTHER" id="PTHR43685:SF2">
    <property type="entry name" value="GLYCOSYLTRANSFERASE 2-LIKE DOMAIN-CONTAINING PROTEIN"/>
    <property type="match status" value="1"/>
</dbReference>
<evidence type="ECO:0000313" key="2">
    <source>
        <dbReference type="EMBL" id="MCG4960959.1"/>
    </source>
</evidence>
<dbReference type="Pfam" id="PF00535">
    <property type="entry name" value="Glycos_transf_2"/>
    <property type="match status" value="1"/>
</dbReference>
<evidence type="ECO:0000313" key="3">
    <source>
        <dbReference type="Proteomes" id="UP001199750"/>
    </source>
</evidence>
<protein>
    <submittedName>
        <fullName evidence="2">Glycosyltransferase</fullName>
        <ecNumber evidence="2">2.4.-.-</ecNumber>
    </submittedName>
</protein>
<dbReference type="InterPro" id="IPR050834">
    <property type="entry name" value="Glycosyltransf_2"/>
</dbReference>
<evidence type="ECO:0000259" key="1">
    <source>
        <dbReference type="Pfam" id="PF00535"/>
    </source>
</evidence>
<sequence length="306" mass="35527">MGKPLKISIIICTYNRARYLFDTLRHIAENDFPTRHYEIVLIDNNSTDHTIATCQRFEKAFPEICFRYFLEQSQGLSFARNRGMKEARGELLVFLDDDAFVHKDYLKNLEHQFTAHPDMAAFGGKITPLYENGQEPSWMSRWSYSWVSALNMGKEVRLFAQNAFPIGANMGFRHACVSRYGYFNTDLGRNKNNLMAGEEKDFFNRLKAGKEKIYYFPDIEVLHVIPIQRTTSDYIKKLALGIGKSERIRTLAGSKLLFYKRIFLESIKWGVSILLFIGYCCCLTPQKGSKLLLFRRYVSLGLLRKK</sequence>
<dbReference type="EC" id="2.4.-.-" evidence="2"/>
<organism evidence="2 3">
    <name type="scientific">Odoribacter splanchnicus</name>
    <dbReference type="NCBI Taxonomy" id="28118"/>
    <lineage>
        <taxon>Bacteria</taxon>
        <taxon>Pseudomonadati</taxon>
        <taxon>Bacteroidota</taxon>
        <taxon>Bacteroidia</taxon>
        <taxon>Bacteroidales</taxon>
        <taxon>Odoribacteraceae</taxon>
        <taxon>Odoribacter</taxon>
    </lineage>
</organism>
<accession>A0AAW5C7K3</accession>
<dbReference type="GO" id="GO:0016757">
    <property type="term" value="F:glycosyltransferase activity"/>
    <property type="evidence" value="ECO:0007669"/>
    <property type="project" value="UniProtKB-KW"/>
</dbReference>
<dbReference type="CDD" id="cd00761">
    <property type="entry name" value="Glyco_tranf_GTA_type"/>
    <property type="match status" value="1"/>
</dbReference>
<dbReference type="EMBL" id="JAKNDN010000028">
    <property type="protein sequence ID" value="MCG4960959.1"/>
    <property type="molecule type" value="Genomic_DNA"/>
</dbReference>
<comment type="caution">
    <text evidence="2">The sequence shown here is derived from an EMBL/GenBank/DDBJ whole genome shotgun (WGS) entry which is preliminary data.</text>
</comment>
<reference evidence="2" key="1">
    <citation type="submission" date="2022-01" db="EMBL/GenBank/DDBJ databases">
        <title>Collection of gut derived symbiotic bacterial strains cultured from healthy donors.</title>
        <authorList>
            <person name="Lin H."/>
            <person name="Kohout C."/>
            <person name="Waligurski E."/>
            <person name="Pamer E.G."/>
        </authorList>
    </citation>
    <scope>NUCLEOTIDE SEQUENCE</scope>
    <source>
        <strain evidence="2">DFI.1.149</strain>
    </source>
</reference>
<keyword evidence="2" id="KW-0328">Glycosyltransferase</keyword>
<dbReference type="Proteomes" id="UP001199750">
    <property type="component" value="Unassembled WGS sequence"/>
</dbReference>
<keyword evidence="2" id="KW-0808">Transferase</keyword>
<dbReference type="InterPro" id="IPR001173">
    <property type="entry name" value="Glyco_trans_2-like"/>
</dbReference>
<name>A0AAW5C7K3_9BACT</name>
<feature type="domain" description="Glycosyltransferase 2-like" evidence="1">
    <location>
        <begin position="8"/>
        <end position="175"/>
    </location>
</feature>
<dbReference type="AlphaFoldDB" id="A0AAW5C7K3"/>
<gene>
    <name evidence="2" type="ORF">L0P03_14050</name>
</gene>
<dbReference type="RefSeq" id="WP_217773907.1">
    <property type="nucleotide sequence ID" value="NZ_JAHONW010000005.1"/>
</dbReference>
<dbReference type="PANTHER" id="PTHR43685">
    <property type="entry name" value="GLYCOSYLTRANSFERASE"/>
    <property type="match status" value="1"/>
</dbReference>